<dbReference type="EMBL" id="CP038231">
    <property type="protein sequence ID" value="QDH14140.1"/>
    <property type="molecule type" value="Genomic_DNA"/>
</dbReference>
<dbReference type="Proteomes" id="UP000318709">
    <property type="component" value="Chromosome"/>
</dbReference>
<evidence type="ECO:0000313" key="3">
    <source>
        <dbReference type="Proteomes" id="UP000318709"/>
    </source>
</evidence>
<organism evidence="2 3">
    <name type="scientific">Formicincola oecophyllae</name>
    <dbReference type="NCBI Taxonomy" id="2558361"/>
    <lineage>
        <taxon>Bacteria</taxon>
        <taxon>Pseudomonadati</taxon>
        <taxon>Pseudomonadota</taxon>
        <taxon>Alphaproteobacteria</taxon>
        <taxon>Acetobacterales</taxon>
        <taxon>Acetobacteraceae</taxon>
        <taxon>Formicincola</taxon>
    </lineage>
</organism>
<gene>
    <name evidence="2" type="ORF">E3E12_08010</name>
</gene>
<dbReference type="AlphaFoldDB" id="A0A4Y6UB16"/>
<dbReference type="Pfam" id="PF21722">
    <property type="entry name" value="Gly_rich_2"/>
    <property type="match status" value="1"/>
</dbReference>
<evidence type="ECO:0000259" key="1">
    <source>
        <dbReference type="Pfam" id="PF21722"/>
    </source>
</evidence>
<dbReference type="RefSeq" id="WP_141443844.1">
    <property type="nucleotide sequence ID" value="NZ_CP038231.1"/>
</dbReference>
<dbReference type="InterPro" id="IPR049304">
    <property type="entry name" value="Gly_rich_dom"/>
</dbReference>
<name>A0A4Y6UB16_9PROT</name>
<protein>
    <recommendedName>
        <fullName evidence="1">Glycine-rich domain-containing protein</fullName>
    </recommendedName>
</protein>
<proteinExistence type="predicted"/>
<dbReference type="KEGG" id="swf:E3E12_08010"/>
<evidence type="ECO:0000313" key="2">
    <source>
        <dbReference type="EMBL" id="QDH14140.1"/>
    </source>
</evidence>
<keyword evidence="3" id="KW-1185">Reference proteome</keyword>
<feature type="domain" description="Glycine-rich" evidence="1">
    <location>
        <begin position="980"/>
        <end position="1164"/>
    </location>
</feature>
<sequence length="1169" mass="119157">MKASTLGPTFTQGWAYNPDLNTVRAIPESAPGDKGAASLEKGFPEATMTPVGAGGEPPNGADMNGALRLLSLGIRQGEARPIPPWDGNLANAIGGYPQGACVMADLGGQWSVLVSLRDDNLAQPTDTGSWQNLTASCQPKGFYVPTGGADDGLNRPVTFMGVDDRHGQLWFNADGLMGQFLVTGNYGLDNYSFRCVGLKSQYQDPNTRSQPAGLEYFDENGLATLAIAKPYADAIYATQAALNAEINRAEASEGTKVSGTEGMVNGDGRGIGLHTNGSTNHPIYGDDKNGWRDLALVADLAGYQPKGNYVPNVGADDGQNRPITLMGVDDAVGQLWFQTTGQGGLHLVAGDSGTGGDLTVKALVFGRDNLALPTAIARDGTRVEMALRSDLVNEINARQSADSAERTRAQNVEATLLSGTAGLVSGDVQGIGIHTQGGSNQPLYGDIANGWRALALESDLAGYQPKGNYVPSVGADDGQNGPITMMGVADGTGQLWFNTAKASNVRLVAGNQFTDAFSLPVHAIKSQYLDTDRKQPAGLEYIDENGLFMLAISKAYADGLYATQSALTAEINRAQGVEATLLSGTAGRGPNDPSGLALHTNAGTGRPNYWDSTGGKGDLAYYTDVSAEAAARMAADNAETTRAQGVEATLLSGTSGMASGDVQGIGIHTQGGSNQPLYGDITNGWRALALESDLARYQPKGNYVPSVGADDGQNGPITMMGVADGTGQLWFNTAKTSNVRLVAGNQFTDAFSLPVHAIKSQYLDTDRKQPAGLEYIDENGLFMLALSKAYADGLYASIPSLVAETNRAQQVEATMLSGTFGMGPNDNAGVGIHTSSVSGRPTYWDKSGNKGDLAYFAEVSAEAAARVAADNAETARAQGVEATLLSGRAGMASGDVQGIGIHTNSSSGHPTYGDVSNGWRDLALVTDVTSEASARQSADSALGGRVDGEVTARQNADNALHSGINQALRVVRAKPLTVTADGTFTVQQGVGGAIVELVGGGGAGGSNDNGSGAGGGGGAYVRAYLPLAAGQQFSVSIGKGSSPGAHGGDTRLTLNGNGQWLVAGGGECAHSGDGASAGGVGGSVSMGGGFDGANIIVTSNGNDGADGKGVVNGHGNGAPGPWGGAGRAGNGNGYNAEGPGAGGGGAYAAGVGGVGQDGIAIITWLPADL</sequence>
<reference evidence="2 3" key="1">
    <citation type="submission" date="2019-03" db="EMBL/GenBank/DDBJ databases">
        <title>The complete genome sequence of Swingsia_sp. F3b2 LMG30590(T).</title>
        <authorList>
            <person name="Chua K.-O."/>
            <person name="Chan K.-G."/>
            <person name="See-Too W.-S."/>
        </authorList>
    </citation>
    <scope>NUCLEOTIDE SEQUENCE [LARGE SCALE GENOMIC DNA]</scope>
    <source>
        <strain evidence="2 3">F3b2</strain>
    </source>
</reference>
<dbReference type="OrthoDB" id="7225292at2"/>
<accession>A0A4Y6UB16</accession>